<dbReference type="EMBL" id="KQ460152">
    <property type="protein sequence ID" value="KPJ17350.1"/>
    <property type="molecule type" value="Genomic_DNA"/>
</dbReference>
<organism evidence="1 2">
    <name type="scientific">Papilio machaon</name>
    <name type="common">Old World swallowtail butterfly</name>
    <dbReference type="NCBI Taxonomy" id="76193"/>
    <lineage>
        <taxon>Eukaryota</taxon>
        <taxon>Metazoa</taxon>
        <taxon>Ecdysozoa</taxon>
        <taxon>Arthropoda</taxon>
        <taxon>Hexapoda</taxon>
        <taxon>Insecta</taxon>
        <taxon>Pterygota</taxon>
        <taxon>Neoptera</taxon>
        <taxon>Endopterygota</taxon>
        <taxon>Lepidoptera</taxon>
        <taxon>Glossata</taxon>
        <taxon>Ditrysia</taxon>
        <taxon>Papilionoidea</taxon>
        <taxon>Papilionidae</taxon>
        <taxon>Papilioninae</taxon>
        <taxon>Papilio</taxon>
    </lineage>
</organism>
<protein>
    <submittedName>
        <fullName evidence="1">Uncharacterized protein</fullName>
    </submittedName>
</protein>
<reference evidence="1 2" key="1">
    <citation type="journal article" date="2015" name="Nat. Commun.">
        <title>Outbred genome sequencing and CRISPR/Cas9 gene editing in butterflies.</title>
        <authorList>
            <person name="Li X."/>
            <person name="Fan D."/>
            <person name="Zhang W."/>
            <person name="Liu G."/>
            <person name="Zhang L."/>
            <person name="Zhao L."/>
            <person name="Fang X."/>
            <person name="Chen L."/>
            <person name="Dong Y."/>
            <person name="Chen Y."/>
            <person name="Ding Y."/>
            <person name="Zhao R."/>
            <person name="Feng M."/>
            <person name="Zhu Y."/>
            <person name="Feng Y."/>
            <person name="Jiang X."/>
            <person name="Zhu D."/>
            <person name="Xiang H."/>
            <person name="Feng X."/>
            <person name="Li S."/>
            <person name="Wang J."/>
            <person name="Zhang G."/>
            <person name="Kronforst M.R."/>
            <person name="Wang W."/>
        </authorList>
    </citation>
    <scope>NUCLEOTIDE SEQUENCE [LARGE SCALE GENOMIC DNA]</scope>
    <source>
        <strain evidence="1">Ya'a_city_454_Pm</strain>
        <tissue evidence="1">Whole body</tissue>
    </source>
</reference>
<accession>A0A194RJ33</accession>
<evidence type="ECO:0000313" key="2">
    <source>
        <dbReference type="Proteomes" id="UP000053240"/>
    </source>
</evidence>
<dbReference type="Proteomes" id="UP000053240">
    <property type="component" value="Unassembled WGS sequence"/>
</dbReference>
<keyword evidence="2" id="KW-1185">Reference proteome</keyword>
<evidence type="ECO:0000313" key="1">
    <source>
        <dbReference type="EMBL" id="KPJ17350.1"/>
    </source>
</evidence>
<proteinExistence type="predicted"/>
<dbReference type="AlphaFoldDB" id="A0A194RJ33"/>
<dbReference type="InParanoid" id="A0A194RJ33"/>
<sequence length="503" mass="58135">MAPVCLAPELFLHSQTKGSNIKIIENVPKHSQTAADKYQTYEIEDNVINDDQVNENTLENDDDTKLKMYAELQSALQNMNADQKFLFEDALNKYIAGNITEDEIVYLLPNILLIDKESREFYKQHERDKYKSKSCSHRNDSNFIGTDDPECSKDIAVYLKANMHKNGSMYTKYYHKPNNIPKSSLGEYRLGEIDNEIETTYSTRQTTTIPLIIDLIKSFKNQKMLKTTVKYINEYPSETPTDEITDESSTEEIKQHNNEEKGHMIDVLTLLTLLDNLTKEYTAQTMRRSWSNKTAPTAPLCPYTISFGTSPRYKYQYPYFERNRTGDLVNMCYVCGLEQSRIPVSSLCENAFDQDDWTYKKYSYKFIKYCRYDQYTNNYCVHTQDKRSIWGRWTGGCSMRRIDISGVYTQRTCRNREWPTRGHHFASHRMARLEFVLNGVKDGCTVSPGASLVPLSRGISLYARFIACVCKESLCNAGLSYMLLSYVRIFAHSLTAMILLAAK</sequence>
<gene>
    <name evidence="1" type="ORF">RR48_08536</name>
</gene>
<name>A0A194RJ33_PAPMA</name>